<feature type="domain" description="HTH gntR-type" evidence="4">
    <location>
        <begin position="10"/>
        <end position="78"/>
    </location>
</feature>
<dbReference type="GO" id="GO:0003677">
    <property type="term" value="F:DNA binding"/>
    <property type="evidence" value="ECO:0007669"/>
    <property type="project" value="UniProtKB-KW"/>
</dbReference>
<dbReference type="InterPro" id="IPR000524">
    <property type="entry name" value="Tscrpt_reg_HTH_GntR"/>
</dbReference>
<protein>
    <submittedName>
        <fullName evidence="5">GntR family transcriptional regulator</fullName>
    </submittedName>
</protein>
<dbReference type="Proteomes" id="UP000199163">
    <property type="component" value="Unassembled WGS sequence"/>
</dbReference>
<dbReference type="PROSITE" id="PS50949">
    <property type="entry name" value="HTH_GNTR"/>
    <property type="match status" value="1"/>
</dbReference>
<dbReference type="SUPFAM" id="SSF46785">
    <property type="entry name" value="Winged helix' DNA-binding domain"/>
    <property type="match status" value="1"/>
</dbReference>
<gene>
    <name evidence="5" type="ORF">SAMN05192534_110106</name>
</gene>
<accession>A0A1G8EX66</accession>
<name>A0A1G8EX66_9BACI</name>
<dbReference type="InterPro" id="IPR036388">
    <property type="entry name" value="WH-like_DNA-bd_sf"/>
</dbReference>
<evidence type="ECO:0000313" key="5">
    <source>
        <dbReference type="EMBL" id="SDH74478.1"/>
    </source>
</evidence>
<evidence type="ECO:0000256" key="2">
    <source>
        <dbReference type="ARBA" id="ARBA00023125"/>
    </source>
</evidence>
<evidence type="ECO:0000313" key="6">
    <source>
        <dbReference type="Proteomes" id="UP000199163"/>
    </source>
</evidence>
<keyword evidence="2" id="KW-0238">DNA-binding</keyword>
<dbReference type="Gene3D" id="1.10.10.10">
    <property type="entry name" value="Winged helix-like DNA-binding domain superfamily/Winged helix DNA-binding domain"/>
    <property type="match status" value="1"/>
</dbReference>
<sequence>MVADSFDTSKPIYRQLADQMSWRIIRGELKTGEKLPSVRETAVEFGVNPNTVSRTYSEMERDGVVETKRGQGTFVTDNQAVLDELRERMKQLHIEQFVREMEAMGFSAEDMTAGLQQYIEKRGSMQ</sequence>
<dbReference type="CDD" id="cd07377">
    <property type="entry name" value="WHTH_GntR"/>
    <property type="match status" value="1"/>
</dbReference>
<dbReference type="InterPro" id="IPR036390">
    <property type="entry name" value="WH_DNA-bd_sf"/>
</dbReference>
<organism evidence="5 6">
    <name type="scientific">Alteribacillus persepolensis</name>
    <dbReference type="NCBI Taxonomy" id="568899"/>
    <lineage>
        <taxon>Bacteria</taxon>
        <taxon>Bacillati</taxon>
        <taxon>Bacillota</taxon>
        <taxon>Bacilli</taxon>
        <taxon>Bacillales</taxon>
        <taxon>Bacillaceae</taxon>
        <taxon>Alteribacillus</taxon>
    </lineage>
</organism>
<dbReference type="EMBL" id="FNDK01000010">
    <property type="protein sequence ID" value="SDH74478.1"/>
    <property type="molecule type" value="Genomic_DNA"/>
</dbReference>
<evidence type="ECO:0000256" key="1">
    <source>
        <dbReference type="ARBA" id="ARBA00023015"/>
    </source>
</evidence>
<dbReference type="PANTHER" id="PTHR38445">
    <property type="entry name" value="HTH-TYPE TRANSCRIPTIONAL REPRESSOR YTRA"/>
    <property type="match status" value="1"/>
</dbReference>
<evidence type="ECO:0000256" key="3">
    <source>
        <dbReference type="ARBA" id="ARBA00023163"/>
    </source>
</evidence>
<dbReference type="Pfam" id="PF00392">
    <property type="entry name" value="GntR"/>
    <property type="match status" value="1"/>
</dbReference>
<dbReference type="GO" id="GO:0003700">
    <property type="term" value="F:DNA-binding transcription factor activity"/>
    <property type="evidence" value="ECO:0007669"/>
    <property type="project" value="InterPro"/>
</dbReference>
<dbReference type="SMART" id="SM00345">
    <property type="entry name" value="HTH_GNTR"/>
    <property type="match status" value="1"/>
</dbReference>
<dbReference type="AlphaFoldDB" id="A0A1G8EX66"/>
<keyword evidence="1" id="KW-0805">Transcription regulation</keyword>
<proteinExistence type="predicted"/>
<keyword evidence="3" id="KW-0804">Transcription</keyword>
<keyword evidence="6" id="KW-1185">Reference proteome</keyword>
<reference evidence="5 6" key="1">
    <citation type="submission" date="2016-10" db="EMBL/GenBank/DDBJ databases">
        <authorList>
            <person name="de Groot N.N."/>
        </authorList>
    </citation>
    <scope>NUCLEOTIDE SEQUENCE [LARGE SCALE GENOMIC DNA]</scope>
    <source>
        <strain evidence="5 6">DSM 21632</strain>
    </source>
</reference>
<dbReference type="PANTHER" id="PTHR38445:SF6">
    <property type="entry name" value="GNTR-FAMILY TRANSCRIPTIONAL REGULATOR"/>
    <property type="match status" value="1"/>
</dbReference>
<evidence type="ECO:0000259" key="4">
    <source>
        <dbReference type="PROSITE" id="PS50949"/>
    </source>
</evidence>
<dbReference type="STRING" id="568899.SAMN05192534_110106"/>